<organism evidence="3 4">
    <name type="scientific">Amphibacillus marinus</name>
    <dbReference type="NCBI Taxonomy" id="872970"/>
    <lineage>
        <taxon>Bacteria</taxon>
        <taxon>Bacillati</taxon>
        <taxon>Bacillota</taxon>
        <taxon>Bacilli</taxon>
        <taxon>Bacillales</taxon>
        <taxon>Bacillaceae</taxon>
        <taxon>Amphibacillus</taxon>
    </lineage>
</organism>
<dbReference type="STRING" id="872970.SAMN04488134_102306"/>
<dbReference type="InterPro" id="IPR001845">
    <property type="entry name" value="HTH_ArsR_DNA-bd_dom"/>
</dbReference>
<dbReference type="PROSITE" id="PS50987">
    <property type="entry name" value="HTH_ARSR_2"/>
    <property type="match status" value="1"/>
</dbReference>
<gene>
    <name evidence="3" type="ORF">SAMN04488134_102306</name>
</gene>
<reference evidence="3 4" key="1">
    <citation type="submission" date="2016-10" db="EMBL/GenBank/DDBJ databases">
        <authorList>
            <person name="de Groot N.N."/>
        </authorList>
    </citation>
    <scope>NUCLEOTIDE SEQUENCE [LARGE SCALE GENOMIC DNA]</scope>
    <source>
        <strain evidence="3 4">CGMCC 1.10434</strain>
    </source>
</reference>
<dbReference type="OrthoDB" id="9799175at2"/>
<dbReference type="Proteomes" id="UP000199300">
    <property type="component" value="Unassembled WGS sequence"/>
</dbReference>
<keyword evidence="1" id="KW-0238">DNA-binding</keyword>
<dbReference type="SUPFAM" id="SSF46785">
    <property type="entry name" value="Winged helix' DNA-binding domain"/>
    <property type="match status" value="1"/>
</dbReference>
<dbReference type="AlphaFoldDB" id="A0A1H8KJZ2"/>
<sequence>MKNQIEQDVFAAIADPTRRELLRLLSKEEELPLYRITDHFEIGRTAVSKHLTVLKAANLVYDRKEGRETRYRANTRPLKVVRDWLSYYEVFWNENILQLKKILEEE</sequence>
<keyword evidence="4" id="KW-1185">Reference proteome</keyword>
<evidence type="ECO:0000259" key="2">
    <source>
        <dbReference type="PROSITE" id="PS50987"/>
    </source>
</evidence>
<dbReference type="GO" id="GO:0003700">
    <property type="term" value="F:DNA-binding transcription factor activity"/>
    <property type="evidence" value="ECO:0007669"/>
    <property type="project" value="InterPro"/>
</dbReference>
<evidence type="ECO:0000256" key="1">
    <source>
        <dbReference type="ARBA" id="ARBA00023125"/>
    </source>
</evidence>
<dbReference type="Pfam" id="PF01022">
    <property type="entry name" value="HTH_5"/>
    <property type="match status" value="1"/>
</dbReference>
<protein>
    <submittedName>
        <fullName evidence="3">Helix-turn-helix domain-containing protein</fullName>
    </submittedName>
</protein>
<proteinExistence type="predicted"/>
<dbReference type="GO" id="GO:0003677">
    <property type="term" value="F:DNA binding"/>
    <property type="evidence" value="ECO:0007669"/>
    <property type="project" value="UniProtKB-KW"/>
</dbReference>
<evidence type="ECO:0000313" key="4">
    <source>
        <dbReference type="Proteomes" id="UP000199300"/>
    </source>
</evidence>
<accession>A0A1H8KJZ2</accession>
<feature type="domain" description="HTH arsR-type" evidence="2">
    <location>
        <begin position="1"/>
        <end position="106"/>
    </location>
</feature>
<dbReference type="InterPro" id="IPR036390">
    <property type="entry name" value="WH_DNA-bd_sf"/>
</dbReference>
<dbReference type="PRINTS" id="PR00778">
    <property type="entry name" value="HTHARSR"/>
</dbReference>
<dbReference type="InterPro" id="IPR011991">
    <property type="entry name" value="ArsR-like_HTH"/>
</dbReference>
<dbReference type="RefSeq" id="WP_091495633.1">
    <property type="nucleotide sequence ID" value="NZ_FODJ01000002.1"/>
</dbReference>
<dbReference type="PANTHER" id="PTHR38600">
    <property type="entry name" value="TRANSCRIPTIONAL REGULATORY PROTEIN"/>
    <property type="match status" value="1"/>
</dbReference>
<name>A0A1H8KJZ2_9BACI</name>
<evidence type="ECO:0000313" key="3">
    <source>
        <dbReference type="EMBL" id="SEN92886.1"/>
    </source>
</evidence>
<dbReference type="EMBL" id="FODJ01000002">
    <property type="protein sequence ID" value="SEN92886.1"/>
    <property type="molecule type" value="Genomic_DNA"/>
</dbReference>
<dbReference type="NCBIfam" id="NF033788">
    <property type="entry name" value="HTH_metalloreg"/>
    <property type="match status" value="1"/>
</dbReference>
<dbReference type="PANTHER" id="PTHR38600:SF2">
    <property type="entry name" value="SLL0088 PROTEIN"/>
    <property type="match status" value="1"/>
</dbReference>
<dbReference type="Gene3D" id="1.10.10.10">
    <property type="entry name" value="Winged helix-like DNA-binding domain superfamily/Winged helix DNA-binding domain"/>
    <property type="match status" value="1"/>
</dbReference>
<dbReference type="CDD" id="cd00090">
    <property type="entry name" value="HTH_ARSR"/>
    <property type="match status" value="1"/>
</dbReference>
<dbReference type="InterPro" id="IPR036388">
    <property type="entry name" value="WH-like_DNA-bd_sf"/>
</dbReference>
<dbReference type="SMART" id="SM00418">
    <property type="entry name" value="HTH_ARSR"/>
    <property type="match status" value="1"/>
</dbReference>